<comment type="caution">
    <text evidence="3">The sequence shown here is derived from an EMBL/GenBank/DDBJ whole genome shotgun (WGS) entry which is preliminary data.</text>
</comment>
<protein>
    <recommendedName>
        <fullName evidence="2">Fungal lipase-type domain-containing protein</fullName>
    </recommendedName>
</protein>
<evidence type="ECO:0000313" key="4">
    <source>
        <dbReference type="Proteomes" id="UP000327157"/>
    </source>
</evidence>
<reference evidence="4" key="2">
    <citation type="submission" date="2019-10" db="EMBL/GenBank/DDBJ databases">
        <title>A de novo genome assembly of a pear dwarfing rootstock.</title>
        <authorList>
            <person name="Wang F."/>
            <person name="Wang J."/>
            <person name="Li S."/>
            <person name="Zhang Y."/>
            <person name="Fang M."/>
            <person name="Ma L."/>
            <person name="Zhao Y."/>
            <person name="Jiang S."/>
        </authorList>
    </citation>
    <scope>NUCLEOTIDE SEQUENCE [LARGE SCALE GENOMIC DNA]</scope>
</reference>
<dbReference type="InterPro" id="IPR043367">
    <property type="entry name" value="PLIP1/2/3"/>
</dbReference>
<dbReference type="Gene3D" id="3.40.50.1820">
    <property type="entry name" value="alpha/beta hydrolase"/>
    <property type="match status" value="1"/>
</dbReference>
<evidence type="ECO:0000256" key="1">
    <source>
        <dbReference type="ARBA" id="ARBA00022801"/>
    </source>
</evidence>
<dbReference type="InterPro" id="IPR029058">
    <property type="entry name" value="AB_hydrolase_fold"/>
</dbReference>
<dbReference type="CDD" id="cd00519">
    <property type="entry name" value="Lipase_3"/>
    <property type="match status" value="1"/>
</dbReference>
<dbReference type="SUPFAM" id="SSF53474">
    <property type="entry name" value="alpha/beta-Hydrolases"/>
    <property type="match status" value="1"/>
</dbReference>
<evidence type="ECO:0000313" key="3">
    <source>
        <dbReference type="EMBL" id="KAB2621856.1"/>
    </source>
</evidence>
<sequence>MECSSFTFPAFPPSSTLRPKDIFKECIHVRSFYSVNHLCHCINRIHAVPSKLPNSNRSIVPNQLRSFLFCSNTSKHMKMQTSHGVGLVALCELWNNILEQKEVAGKDNAHHEGENDGCGSGGEEGSCAESCSLEENEGEMIDRSYDPESFSRFLVRVPWSDTKLFSKLAFLCNMASVIPEIKAEDLKIYYGLQFVTSSLEKKAEVACFMEGSTMTKVLAAASEMERQEMENDLSSLHYSSPCEWFVCDDSSTSTRCFVIQNGKLVIILHLQGMDSVASQQGTNIRVHRGIYEAAQAMYQQFMPEILEHFHRNGELAKLQFTGHCLGGSIGLLVHMMLLTRKVVKPTTLLPVVTFGSPFVFCEGYKLLDPLGLDANDHIHCTMMHRDVVPRAFSCNYPNHVATLLKHLNEDDVLSNRKTVHSPT</sequence>
<dbReference type="PANTHER" id="PTHR46483:SF1">
    <property type="entry name" value="PHOSPHOLIPASE A1 PLIP1, CHLOROPLASTIC"/>
    <property type="match status" value="1"/>
</dbReference>
<dbReference type="PANTHER" id="PTHR46483">
    <property type="entry name" value="PHOSPHOLIPASE A1 PLIP2, CHLOROPLASTIC"/>
    <property type="match status" value="1"/>
</dbReference>
<dbReference type="Pfam" id="PF01764">
    <property type="entry name" value="Lipase_3"/>
    <property type="match status" value="1"/>
</dbReference>
<reference evidence="3 4" key="3">
    <citation type="submission" date="2019-11" db="EMBL/GenBank/DDBJ databases">
        <title>A de novo genome assembly of a pear dwarfing rootstock.</title>
        <authorList>
            <person name="Wang F."/>
            <person name="Wang J."/>
            <person name="Li S."/>
            <person name="Zhang Y."/>
            <person name="Fang M."/>
            <person name="Ma L."/>
            <person name="Zhao Y."/>
            <person name="Jiang S."/>
        </authorList>
    </citation>
    <scope>NUCLEOTIDE SEQUENCE [LARGE SCALE GENOMIC DNA]</scope>
    <source>
        <strain evidence="3">S2</strain>
        <tissue evidence="3">Leaf</tissue>
    </source>
</reference>
<dbReference type="InterPro" id="IPR002921">
    <property type="entry name" value="Fungal_lipase-type"/>
</dbReference>
<dbReference type="AlphaFoldDB" id="A0A5N5H1V4"/>
<organism evidence="3 4">
    <name type="scientific">Pyrus ussuriensis x Pyrus communis</name>
    <dbReference type="NCBI Taxonomy" id="2448454"/>
    <lineage>
        <taxon>Eukaryota</taxon>
        <taxon>Viridiplantae</taxon>
        <taxon>Streptophyta</taxon>
        <taxon>Embryophyta</taxon>
        <taxon>Tracheophyta</taxon>
        <taxon>Spermatophyta</taxon>
        <taxon>Magnoliopsida</taxon>
        <taxon>eudicotyledons</taxon>
        <taxon>Gunneridae</taxon>
        <taxon>Pentapetalae</taxon>
        <taxon>rosids</taxon>
        <taxon>fabids</taxon>
        <taxon>Rosales</taxon>
        <taxon>Rosaceae</taxon>
        <taxon>Amygdaloideae</taxon>
        <taxon>Maleae</taxon>
        <taxon>Pyrus</taxon>
    </lineage>
</organism>
<keyword evidence="4" id="KW-1185">Reference proteome</keyword>
<keyword evidence="1" id="KW-0378">Hydrolase</keyword>
<name>A0A5N5H1V4_9ROSA</name>
<reference evidence="3 4" key="1">
    <citation type="submission" date="2019-09" db="EMBL/GenBank/DDBJ databases">
        <authorList>
            <person name="Ou C."/>
        </authorList>
    </citation>
    <scope>NUCLEOTIDE SEQUENCE [LARGE SCALE GENOMIC DNA]</scope>
    <source>
        <strain evidence="3">S2</strain>
        <tissue evidence="3">Leaf</tissue>
    </source>
</reference>
<dbReference type="GO" id="GO:0008970">
    <property type="term" value="F:phospholipase A1 activity"/>
    <property type="evidence" value="ECO:0007669"/>
    <property type="project" value="InterPro"/>
</dbReference>
<proteinExistence type="predicted"/>
<feature type="domain" description="Fungal lipase-type" evidence="2">
    <location>
        <begin position="281"/>
        <end position="395"/>
    </location>
</feature>
<gene>
    <name evidence="3" type="ORF">D8674_024038</name>
</gene>
<dbReference type="Proteomes" id="UP000327157">
    <property type="component" value="Chromosome 4"/>
</dbReference>
<dbReference type="GO" id="GO:0006629">
    <property type="term" value="P:lipid metabolic process"/>
    <property type="evidence" value="ECO:0007669"/>
    <property type="project" value="InterPro"/>
</dbReference>
<dbReference type="EMBL" id="SMOL01000231">
    <property type="protein sequence ID" value="KAB2621856.1"/>
    <property type="molecule type" value="Genomic_DNA"/>
</dbReference>
<evidence type="ECO:0000259" key="2">
    <source>
        <dbReference type="Pfam" id="PF01764"/>
    </source>
</evidence>
<dbReference type="OrthoDB" id="438440at2759"/>
<accession>A0A5N5H1V4</accession>